<accession>A0A1N7A2W1</accession>
<sequence>MQTRYLSVALLAFTLALASCSGNYTYNDSDYRPLGEPYPVKRGQ</sequence>
<name>A0A1N7A2W1_9PSED</name>
<organism evidence="2 3">
    <name type="scientific">Pseudomonas flexibilis</name>
    <dbReference type="NCBI Taxonomy" id="706570"/>
    <lineage>
        <taxon>Bacteria</taxon>
        <taxon>Pseudomonadati</taxon>
        <taxon>Pseudomonadota</taxon>
        <taxon>Gammaproteobacteria</taxon>
        <taxon>Pseudomonadales</taxon>
        <taxon>Pseudomonadaceae</taxon>
        <taxon>Pseudomonas</taxon>
    </lineage>
</organism>
<evidence type="ECO:0000313" key="2">
    <source>
        <dbReference type="EMBL" id="SIR33435.1"/>
    </source>
</evidence>
<keyword evidence="1" id="KW-0732">Signal</keyword>
<evidence type="ECO:0000256" key="1">
    <source>
        <dbReference type="SAM" id="SignalP"/>
    </source>
</evidence>
<proteinExistence type="predicted"/>
<evidence type="ECO:0000313" key="3">
    <source>
        <dbReference type="Proteomes" id="UP000186079"/>
    </source>
</evidence>
<reference evidence="2 3" key="1">
    <citation type="submission" date="2017-01" db="EMBL/GenBank/DDBJ databases">
        <authorList>
            <person name="Mah S.A."/>
            <person name="Swanson W.J."/>
            <person name="Moy G.W."/>
            <person name="Vacquier V.D."/>
        </authorList>
    </citation>
    <scope>NUCLEOTIDE SEQUENCE [LARGE SCALE GENOMIC DNA]</scope>
    <source>
        <strain evidence="2 3">ATCC 29606</strain>
    </source>
</reference>
<protein>
    <recommendedName>
        <fullName evidence="4">Type VI secretion protein</fullName>
    </recommendedName>
</protein>
<dbReference type="Proteomes" id="UP000186079">
    <property type="component" value="Unassembled WGS sequence"/>
</dbReference>
<feature type="chain" id="PRO_5010202493" description="Type VI secretion protein" evidence="1">
    <location>
        <begin position="19"/>
        <end position="44"/>
    </location>
</feature>
<evidence type="ECO:0008006" key="4">
    <source>
        <dbReference type="Google" id="ProtNLM"/>
    </source>
</evidence>
<gene>
    <name evidence="2" type="ORF">SAMN05421672_1204</name>
</gene>
<feature type="signal peptide" evidence="1">
    <location>
        <begin position="1"/>
        <end position="18"/>
    </location>
</feature>
<dbReference type="AlphaFoldDB" id="A0A1N7A2W1"/>
<dbReference type="PROSITE" id="PS51257">
    <property type="entry name" value="PROKAR_LIPOPROTEIN"/>
    <property type="match status" value="1"/>
</dbReference>
<dbReference type="EMBL" id="FTMC01000020">
    <property type="protein sequence ID" value="SIR33435.1"/>
    <property type="molecule type" value="Genomic_DNA"/>
</dbReference>